<organism evidence="1 2">
    <name type="scientific">Pleurodeles waltl</name>
    <name type="common">Iberian ribbed newt</name>
    <dbReference type="NCBI Taxonomy" id="8319"/>
    <lineage>
        <taxon>Eukaryota</taxon>
        <taxon>Metazoa</taxon>
        <taxon>Chordata</taxon>
        <taxon>Craniata</taxon>
        <taxon>Vertebrata</taxon>
        <taxon>Euteleostomi</taxon>
        <taxon>Amphibia</taxon>
        <taxon>Batrachia</taxon>
        <taxon>Caudata</taxon>
        <taxon>Salamandroidea</taxon>
        <taxon>Salamandridae</taxon>
        <taxon>Pleurodelinae</taxon>
        <taxon>Pleurodeles</taxon>
    </lineage>
</organism>
<protein>
    <submittedName>
        <fullName evidence="1">Uncharacterized protein</fullName>
    </submittedName>
</protein>
<reference evidence="1" key="1">
    <citation type="journal article" date="2022" name="bioRxiv">
        <title>Sequencing and chromosome-scale assembly of the giantPleurodeles waltlgenome.</title>
        <authorList>
            <person name="Brown T."/>
            <person name="Elewa A."/>
            <person name="Iarovenko S."/>
            <person name="Subramanian E."/>
            <person name="Araus A.J."/>
            <person name="Petzold A."/>
            <person name="Susuki M."/>
            <person name="Suzuki K.-i.T."/>
            <person name="Hayashi T."/>
            <person name="Toyoda A."/>
            <person name="Oliveira C."/>
            <person name="Osipova E."/>
            <person name="Leigh N.D."/>
            <person name="Simon A."/>
            <person name="Yun M.H."/>
        </authorList>
    </citation>
    <scope>NUCLEOTIDE SEQUENCE</scope>
    <source>
        <strain evidence="1">20211129_DDA</strain>
        <tissue evidence="1">Liver</tissue>
    </source>
</reference>
<dbReference type="AlphaFoldDB" id="A0AAV7PRL2"/>
<evidence type="ECO:0000313" key="2">
    <source>
        <dbReference type="Proteomes" id="UP001066276"/>
    </source>
</evidence>
<name>A0AAV7PRL2_PLEWA</name>
<evidence type="ECO:0000313" key="1">
    <source>
        <dbReference type="EMBL" id="KAJ1129625.1"/>
    </source>
</evidence>
<dbReference type="Proteomes" id="UP001066276">
    <property type="component" value="Chromosome 7"/>
</dbReference>
<dbReference type="Gene3D" id="3.30.40.10">
    <property type="entry name" value="Zinc/RING finger domain, C3HC4 (zinc finger)"/>
    <property type="match status" value="1"/>
</dbReference>
<proteinExistence type="predicted"/>
<sequence length="70" mass="8036">MGCLEKHWRSGVKEYKCPVCCTVYKKKPKLSKSTTIAKLVERQQPKRGNGEPWCRDCAGERVERFCLTCG</sequence>
<gene>
    <name evidence="1" type="ORF">NDU88_007991</name>
</gene>
<keyword evidence="2" id="KW-1185">Reference proteome</keyword>
<dbReference type="EMBL" id="JANPWB010000011">
    <property type="protein sequence ID" value="KAJ1129625.1"/>
    <property type="molecule type" value="Genomic_DNA"/>
</dbReference>
<comment type="caution">
    <text evidence="1">The sequence shown here is derived from an EMBL/GenBank/DDBJ whole genome shotgun (WGS) entry which is preliminary data.</text>
</comment>
<dbReference type="InterPro" id="IPR013083">
    <property type="entry name" value="Znf_RING/FYVE/PHD"/>
</dbReference>
<accession>A0AAV7PRL2</accession>